<dbReference type="PANTHER" id="PTHR30158">
    <property type="entry name" value="ACRA/E-RELATED COMPONENT OF DRUG EFFLUX TRANSPORTER"/>
    <property type="match status" value="1"/>
</dbReference>
<evidence type="ECO:0000256" key="1">
    <source>
        <dbReference type="ARBA" id="ARBA00009477"/>
    </source>
</evidence>
<dbReference type="Pfam" id="PF25917">
    <property type="entry name" value="BSH_RND"/>
    <property type="match status" value="1"/>
</dbReference>
<dbReference type="EMBL" id="JBHSMQ010000010">
    <property type="protein sequence ID" value="MFC5457482.1"/>
    <property type="molecule type" value="Genomic_DNA"/>
</dbReference>
<protein>
    <submittedName>
        <fullName evidence="6">Efflux RND transporter periplasmic adaptor subunit</fullName>
    </submittedName>
</protein>
<organism evidence="6 7">
    <name type="scientific">Prosthecobacter fluviatilis</name>
    <dbReference type="NCBI Taxonomy" id="445931"/>
    <lineage>
        <taxon>Bacteria</taxon>
        <taxon>Pseudomonadati</taxon>
        <taxon>Verrucomicrobiota</taxon>
        <taxon>Verrucomicrobiia</taxon>
        <taxon>Verrucomicrobiales</taxon>
        <taxon>Verrucomicrobiaceae</taxon>
        <taxon>Prosthecobacter</taxon>
    </lineage>
</organism>
<dbReference type="Proteomes" id="UP001596052">
    <property type="component" value="Unassembled WGS sequence"/>
</dbReference>
<comment type="similarity">
    <text evidence="1">Belongs to the membrane fusion protein (MFP) (TC 8.A.1) family.</text>
</comment>
<dbReference type="Gene3D" id="2.40.30.170">
    <property type="match status" value="1"/>
</dbReference>
<keyword evidence="7" id="KW-1185">Reference proteome</keyword>
<evidence type="ECO:0000313" key="7">
    <source>
        <dbReference type="Proteomes" id="UP001596052"/>
    </source>
</evidence>
<name>A0ABW0KX91_9BACT</name>
<reference evidence="7" key="1">
    <citation type="journal article" date="2019" name="Int. J. Syst. Evol. Microbiol.">
        <title>The Global Catalogue of Microorganisms (GCM) 10K type strain sequencing project: providing services to taxonomists for standard genome sequencing and annotation.</title>
        <authorList>
            <consortium name="The Broad Institute Genomics Platform"/>
            <consortium name="The Broad Institute Genome Sequencing Center for Infectious Disease"/>
            <person name="Wu L."/>
            <person name="Ma J."/>
        </authorList>
    </citation>
    <scope>NUCLEOTIDE SEQUENCE [LARGE SCALE GENOMIC DNA]</scope>
    <source>
        <strain evidence="7">CGMCC 4.1469</strain>
    </source>
</reference>
<dbReference type="Gene3D" id="1.10.287.470">
    <property type="entry name" value="Helix hairpin bin"/>
    <property type="match status" value="1"/>
</dbReference>
<feature type="domain" description="Multidrug resistance protein MdtA-like beta-barrel" evidence="5">
    <location>
        <begin position="203"/>
        <end position="291"/>
    </location>
</feature>
<dbReference type="Pfam" id="PF25944">
    <property type="entry name" value="Beta-barrel_RND"/>
    <property type="match status" value="1"/>
</dbReference>
<dbReference type="PROSITE" id="PS51257">
    <property type="entry name" value="PROKAR_LIPOPROTEIN"/>
    <property type="match status" value="1"/>
</dbReference>
<dbReference type="RefSeq" id="WP_377170831.1">
    <property type="nucleotide sequence ID" value="NZ_JBHSMQ010000010.1"/>
</dbReference>
<dbReference type="PANTHER" id="PTHR30158:SF10">
    <property type="entry name" value="CATION EFFLUX PUMP"/>
    <property type="match status" value="1"/>
</dbReference>
<sequence>MKLPNLLPFVLLLAACGKPPAGGHGGGMPPAPVTIAQVEQKELVEWEEFTGRVEPVETVELKPRVSGYITEVHFQAGALVKKGDILFTIDQRPFQTRLRSTGAEVARAEANAMAMKREFDRVQTLLAAKAIAPEQAEARESMHLQAVASLEAAKAAQHSAEIEFEHSTVKAPISGRISRAITTTGNFVTAGTTLLTTIVTVDPVYVYADIDENSLLNLQAMQRDKKTFTNGDGRVPVELQLSNEKSFPHKGHIESFDNRLDASTGSMVLRAEFPNGDNILTPGLFARIRIPMTGKYKALLVDEKSILTDQANKFVLGVDLSKTPALSVYKPIVIGPSIDGKRIIRSGLAAGDKIIVNGQARLPQPGMPVQPVDAPPAKETAAK</sequence>
<feature type="region of interest" description="Disordered" evidence="3">
    <location>
        <begin position="361"/>
        <end position="383"/>
    </location>
</feature>
<dbReference type="SUPFAM" id="SSF111369">
    <property type="entry name" value="HlyD-like secretion proteins"/>
    <property type="match status" value="1"/>
</dbReference>
<dbReference type="NCBIfam" id="TIGR01730">
    <property type="entry name" value="RND_mfp"/>
    <property type="match status" value="1"/>
</dbReference>
<evidence type="ECO:0000256" key="3">
    <source>
        <dbReference type="SAM" id="MobiDB-lite"/>
    </source>
</evidence>
<evidence type="ECO:0000313" key="6">
    <source>
        <dbReference type="EMBL" id="MFC5457482.1"/>
    </source>
</evidence>
<dbReference type="Gene3D" id="2.40.420.20">
    <property type="match status" value="1"/>
</dbReference>
<proteinExistence type="inferred from homology"/>
<feature type="coiled-coil region" evidence="2">
    <location>
        <begin position="98"/>
        <end position="125"/>
    </location>
</feature>
<dbReference type="InterPro" id="IPR058625">
    <property type="entry name" value="MdtA-like_BSH"/>
</dbReference>
<evidence type="ECO:0000256" key="2">
    <source>
        <dbReference type="SAM" id="Coils"/>
    </source>
</evidence>
<dbReference type="InterPro" id="IPR058626">
    <property type="entry name" value="MdtA-like_b-barrel"/>
</dbReference>
<evidence type="ECO:0000259" key="4">
    <source>
        <dbReference type="Pfam" id="PF25917"/>
    </source>
</evidence>
<dbReference type="InterPro" id="IPR006143">
    <property type="entry name" value="RND_pump_MFP"/>
</dbReference>
<evidence type="ECO:0000259" key="5">
    <source>
        <dbReference type="Pfam" id="PF25944"/>
    </source>
</evidence>
<keyword evidence="2" id="KW-0175">Coiled coil</keyword>
<accession>A0ABW0KX91</accession>
<feature type="domain" description="Multidrug resistance protein MdtA-like barrel-sandwich hybrid" evidence="4">
    <location>
        <begin position="57"/>
        <end position="197"/>
    </location>
</feature>
<dbReference type="Gene3D" id="2.40.50.100">
    <property type="match status" value="1"/>
</dbReference>
<gene>
    <name evidence="6" type="ORF">ACFQDI_21625</name>
</gene>
<comment type="caution">
    <text evidence="6">The sequence shown here is derived from an EMBL/GenBank/DDBJ whole genome shotgun (WGS) entry which is preliminary data.</text>
</comment>